<dbReference type="PROSITE" id="PS00615">
    <property type="entry name" value="C_TYPE_LECTIN_1"/>
    <property type="match status" value="1"/>
</dbReference>
<dbReference type="Pfam" id="PF00059">
    <property type="entry name" value="Lectin_C"/>
    <property type="match status" value="1"/>
</dbReference>
<dbReference type="Ensembl" id="ENSSLDT00000004655.1">
    <property type="protein sequence ID" value="ENSSLDP00000004504.1"/>
    <property type="gene ID" value="ENSSLDG00000003564.1"/>
</dbReference>
<protein>
    <recommendedName>
        <fullName evidence="3">C-type lectin domain-containing protein</fullName>
    </recommendedName>
</protein>
<keyword evidence="2" id="KW-1015">Disulfide bond</keyword>
<dbReference type="InterPro" id="IPR050111">
    <property type="entry name" value="C-type_lectin/snaclec_domain"/>
</dbReference>
<evidence type="ECO:0000259" key="3">
    <source>
        <dbReference type="PROSITE" id="PS50041"/>
    </source>
</evidence>
<evidence type="ECO:0000256" key="1">
    <source>
        <dbReference type="ARBA" id="ARBA00022734"/>
    </source>
</evidence>
<dbReference type="Proteomes" id="UP000261360">
    <property type="component" value="Unplaced"/>
</dbReference>
<dbReference type="SUPFAM" id="SSF56436">
    <property type="entry name" value="C-type lectin-like"/>
    <property type="match status" value="1"/>
</dbReference>
<evidence type="ECO:0000313" key="5">
    <source>
        <dbReference type="Proteomes" id="UP000261360"/>
    </source>
</evidence>
<dbReference type="Gene3D" id="3.10.100.10">
    <property type="entry name" value="Mannose-Binding Protein A, subunit A"/>
    <property type="match status" value="1"/>
</dbReference>
<keyword evidence="5" id="KW-1185">Reference proteome</keyword>
<dbReference type="InterPro" id="IPR033989">
    <property type="entry name" value="CD209-like_CTLD"/>
</dbReference>
<reference evidence="4" key="2">
    <citation type="submission" date="2025-09" db="UniProtKB">
        <authorList>
            <consortium name="Ensembl"/>
        </authorList>
    </citation>
    <scope>IDENTIFICATION</scope>
</reference>
<dbReference type="GO" id="GO:0030246">
    <property type="term" value="F:carbohydrate binding"/>
    <property type="evidence" value="ECO:0007669"/>
    <property type="project" value="UniProtKB-KW"/>
</dbReference>
<dbReference type="SMART" id="SM00034">
    <property type="entry name" value="CLECT"/>
    <property type="match status" value="1"/>
</dbReference>
<proteinExistence type="predicted"/>
<name>A0A3B4WIS3_SERLL</name>
<dbReference type="PROSITE" id="PS50041">
    <property type="entry name" value="C_TYPE_LECTIN_2"/>
    <property type="match status" value="1"/>
</dbReference>
<dbReference type="InterPro" id="IPR016186">
    <property type="entry name" value="C-type_lectin-like/link_sf"/>
</dbReference>
<sequence length="133" mass="15496">LERRLERASTHWMKFGNTCYSFVTSRKNWSDSKQFCESRGGQLPIISSEEEQIFLSSFPNSIWLGVTDEEQEGVWKLVDGTNATTFYWRRGQPDNAGQKENCAQISKWFNGLNNWNDLPCSIKLFFICEKILK</sequence>
<dbReference type="GeneTree" id="ENSGT01030000234575"/>
<keyword evidence="1" id="KW-0430">Lectin</keyword>
<dbReference type="InterPro" id="IPR018378">
    <property type="entry name" value="C-type_lectin_CS"/>
</dbReference>
<dbReference type="AlphaFoldDB" id="A0A3B4WIS3"/>
<dbReference type="InterPro" id="IPR001304">
    <property type="entry name" value="C-type_lectin-like"/>
</dbReference>
<feature type="domain" description="C-type lectin" evidence="3">
    <location>
        <begin position="15"/>
        <end position="129"/>
    </location>
</feature>
<evidence type="ECO:0000313" key="4">
    <source>
        <dbReference type="Ensembl" id="ENSSLDP00000004504.1"/>
    </source>
</evidence>
<accession>A0A3B4WIS3</accession>
<organism evidence="4 5">
    <name type="scientific">Seriola lalandi dorsalis</name>
    <dbReference type="NCBI Taxonomy" id="1841481"/>
    <lineage>
        <taxon>Eukaryota</taxon>
        <taxon>Metazoa</taxon>
        <taxon>Chordata</taxon>
        <taxon>Craniata</taxon>
        <taxon>Vertebrata</taxon>
        <taxon>Euteleostomi</taxon>
        <taxon>Actinopterygii</taxon>
        <taxon>Neopterygii</taxon>
        <taxon>Teleostei</taxon>
        <taxon>Neoteleostei</taxon>
        <taxon>Acanthomorphata</taxon>
        <taxon>Carangaria</taxon>
        <taxon>Carangiformes</taxon>
        <taxon>Carangidae</taxon>
        <taxon>Seriola</taxon>
    </lineage>
</organism>
<dbReference type="PANTHER" id="PTHR22803">
    <property type="entry name" value="MANNOSE, PHOSPHOLIPASE, LECTIN RECEPTOR RELATED"/>
    <property type="match status" value="1"/>
</dbReference>
<reference evidence="4" key="1">
    <citation type="submission" date="2025-08" db="UniProtKB">
        <authorList>
            <consortium name="Ensembl"/>
        </authorList>
    </citation>
    <scope>IDENTIFICATION</scope>
</reference>
<evidence type="ECO:0000256" key="2">
    <source>
        <dbReference type="ARBA" id="ARBA00023157"/>
    </source>
</evidence>
<dbReference type="CDD" id="cd03590">
    <property type="entry name" value="CLECT_DC-SIGN_like"/>
    <property type="match status" value="1"/>
</dbReference>
<dbReference type="InterPro" id="IPR016187">
    <property type="entry name" value="CTDL_fold"/>
</dbReference>